<dbReference type="Gene3D" id="3.40.50.150">
    <property type="entry name" value="Vaccinia Virus protein VP39"/>
    <property type="match status" value="1"/>
</dbReference>
<keyword evidence="3" id="KW-1185">Reference proteome</keyword>
<dbReference type="Proteomes" id="UP000228945">
    <property type="component" value="Chromosome"/>
</dbReference>
<dbReference type="InterPro" id="IPR013216">
    <property type="entry name" value="Methyltransf_11"/>
</dbReference>
<sequence>MTGDVDYDQTGTGYGRQRRADPRIAARIHAALGDARTVLNVGAGAGSYEPADRYVLAIEPSAVMRAQRPEGGGVAVRAFAEALPFDDGAFDAAMAVATVHQWADLAKGLAELRRAARGPVAVLLFDGPALDRFWLKAYAPELIAAEQRRYPALDAVAAGLGGRVEVQDVPIPIDCTDGFTEAFYARPERLLEADVRRAQSSWGFVPDGAEARFVRTLSDDLASGRWDERYGDWRERPTYEGSLRLIVSRPG</sequence>
<feature type="domain" description="Methyltransferase type 11" evidence="1">
    <location>
        <begin position="39"/>
        <end position="116"/>
    </location>
</feature>
<evidence type="ECO:0000313" key="2">
    <source>
        <dbReference type="EMBL" id="ATQ44755.1"/>
    </source>
</evidence>
<keyword evidence="2" id="KW-0489">Methyltransferase</keyword>
<evidence type="ECO:0000313" key="3">
    <source>
        <dbReference type="Proteomes" id="UP000228945"/>
    </source>
</evidence>
<gene>
    <name evidence="2" type="ORF">CSW64_21365</name>
</gene>
<reference evidence="2 3" key="1">
    <citation type="submission" date="2017-10" db="EMBL/GenBank/DDBJ databases">
        <title>Genome sequence of Caulobacter mirabilis FWC38.</title>
        <authorList>
            <person name="Fiebig A."/>
            <person name="Crosson S."/>
        </authorList>
    </citation>
    <scope>NUCLEOTIDE SEQUENCE [LARGE SCALE GENOMIC DNA]</scope>
    <source>
        <strain evidence="2 3">FWC 38</strain>
    </source>
</reference>
<proteinExistence type="predicted"/>
<evidence type="ECO:0000259" key="1">
    <source>
        <dbReference type="Pfam" id="PF08241"/>
    </source>
</evidence>
<accession>A0A2D2B3C0</accession>
<dbReference type="GO" id="GO:0008757">
    <property type="term" value="F:S-adenosylmethionine-dependent methyltransferase activity"/>
    <property type="evidence" value="ECO:0007669"/>
    <property type="project" value="InterPro"/>
</dbReference>
<organism evidence="2 3">
    <name type="scientific">Caulobacter mirabilis</name>
    <dbReference type="NCBI Taxonomy" id="69666"/>
    <lineage>
        <taxon>Bacteria</taxon>
        <taxon>Pseudomonadati</taxon>
        <taxon>Pseudomonadota</taxon>
        <taxon>Alphaproteobacteria</taxon>
        <taxon>Caulobacterales</taxon>
        <taxon>Caulobacteraceae</taxon>
        <taxon>Caulobacter</taxon>
    </lineage>
</organism>
<dbReference type="GO" id="GO:0032259">
    <property type="term" value="P:methylation"/>
    <property type="evidence" value="ECO:0007669"/>
    <property type="project" value="UniProtKB-KW"/>
</dbReference>
<protein>
    <submittedName>
        <fullName evidence="2">SAM-dependent methyltransferase</fullName>
    </submittedName>
</protein>
<dbReference type="AlphaFoldDB" id="A0A2D2B3C0"/>
<dbReference type="OrthoDB" id="9787738at2"/>
<dbReference type="SUPFAM" id="SSF53335">
    <property type="entry name" value="S-adenosyl-L-methionine-dependent methyltransferases"/>
    <property type="match status" value="1"/>
</dbReference>
<dbReference type="InterPro" id="IPR029063">
    <property type="entry name" value="SAM-dependent_MTases_sf"/>
</dbReference>
<keyword evidence="2" id="KW-0808">Transferase</keyword>
<dbReference type="Pfam" id="PF08241">
    <property type="entry name" value="Methyltransf_11"/>
    <property type="match status" value="1"/>
</dbReference>
<dbReference type="KEGG" id="cmb:CSW64_21365"/>
<dbReference type="EMBL" id="CP024201">
    <property type="protein sequence ID" value="ATQ44755.1"/>
    <property type="molecule type" value="Genomic_DNA"/>
</dbReference>
<name>A0A2D2B3C0_9CAUL</name>